<evidence type="ECO:0000313" key="4">
    <source>
        <dbReference type="Proteomes" id="UP001164929"/>
    </source>
</evidence>
<evidence type="ECO:0000313" key="3">
    <source>
        <dbReference type="EMBL" id="KAJ7010066.1"/>
    </source>
</evidence>
<name>A0AAD6RJW4_9ROSI</name>
<evidence type="ECO:0000256" key="2">
    <source>
        <dbReference type="SAM" id="Phobius"/>
    </source>
</evidence>
<keyword evidence="2" id="KW-1133">Transmembrane helix</keyword>
<sequence>MISFQQPPNRTNHKAIHGPPSDLFTAEKERKVLAEDENTPPPLEERHASPFQPLFYCGSCGGVPLDCNLTDLSITTNYLIRITRSLMNSVSWLRKWLLLQCPCEKNFSQKEIHSGGHLDDMEADWSKPIVSMRYLGNSLFYRFLQHFQPKEEVLVAGSIFLSLLFGLQGYFPFGWKV</sequence>
<feature type="transmembrane region" description="Helical" evidence="2">
    <location>
        <begin position="153"/>
        <end position="171"/>
    </location>
</feature>
<protein>
    <submittedName>
        <fullName evidence="3">Uncharacterized protein</fullName>
    </submittedName>
</protein>
<dbReference type="AlphaFoldDB" id="A0AAD6RJW4"/>
<keyword evidence="4" id="KW-1185">Reference proteome</keyword>
<comment type="caution">
    <text evidence="3">The sequence shown here is derived from an EMBL/GenBank/DDBJ whole genome shotgun (WGS) entry which is preliminary data.</text>
</comment>
<gene>
    <name evidence="3" type="ORF">NC653_000711</name>
</gene>
<feature type="region of interest" description="Disordered" evidence="1">
    <location>
        <begin position="1"/>
        <end position="21"/>
    </location>
</feature>
<feature type="compositionally biased region" description="Polar residues" evidence="1">
    <location>
        <begin position="1"/>
        <end position="10"/>
    </location>
</feature>
<proteinExistence type="predicted"/>
<accession>A0AAD6RJW4</accession>
<reference evidence="3 4" key="1">
    <citation type="journal article" date="2023" name="Mol. Ecol. Resour.">
        <title>Chromosome-level genome assembly of a triploid poplar Populus alba 'Berolinensis'.</title>
        <authorList>
            <person name="Chen S."/>
            <person name="Yu Y."/>
            <person name="Wang X."/>
            <person name="Wang S."/>
            <person name="Zhang T."/>
            <person name="Zhou Y."/>
            <person name="He R."/>
            <person name="Meng N."/>
            <person name="Wang Y."/>
            <person name="Liu W."/>
            <person name="Liu Z."/>
            <person name="Liu J."/>
            <person name="Guo Q."/>
            <person name="Huang H."/>
            <person name="Sederoff R.R."/>
            <person name="Wang G."/>
            <person name="Qu G."/>
            <person name="Chen S."/>
        </authorList>
    </citation>
    <scope>NUCLEOTIDE SEQUENCE [LARGE SCALE GENOMIC DNA]</scope>
    <source>
        <strain evidence="3">SC-2020</strain>
    </source>
</reference>
<evidence type="ECO:0000256" key="1">
    <source>
        <dbReference type="SAM" id="MobiDB-lite"/>
    </source>
</evidence>
<keyword evidence="2" id="KW-0812">Transmembrane</keyword>
<dbReference type="Proteomes" id="UP001164929">
    <property type="component" value="Chromosome 1"/>
</dbReference>
<keyword evidence="2" id="KW-0472">Membrane</keyword>
<dbReference type="EMBL" id="JAQIZT010000001">
    <property type="protein sequence ID" value="KAJ7010066.1"/>
    <property type="molecule type" value="Genomic_DNA"/>
</dbReference>
<organism evidence="3 4">
    <name type="scientific">Populus alba x Populus x berolinensis</name>
    <dbReference type="NCBI Taxonomy" id="444605"/>
    <lineage>
        <taxon>Eukaryota</taxon>
        <taxon>Viridiplantae</taxon>
        <taxon>Streptophyta</taxon>
        <taxon>Embryophyta</taxon>
        <taxon>Tracheophyta</taxon>
        <taxon>Spermatophyta</taxon>
        <taxon>Magnoliopsida</taxon>
        <taxon>eudicotyledons</taxon>
        <taxon>Gunneridae</taxon>
        <taxon>Pentapetalae</taxon>
        <taxon>rosids</taxon>
        <taxon>fabids</taxon>
        <taxon>Malpighiales</taxon>
        <taxon>Salicaceae</taxon>
        <taxon>Saliceae</taxon>
        <taxon>Populus</taxon>
    </lineage>
</organism>